<dbReference type="Gene3D" id="3.30.420.10">
    <property type="entry name" value="Ribonuclease H-like superfamily/Ribonuclease H"/>
    <property type="match status" value="1"/>
</dbReference>
<dbReference type="Gene3D" id="1.10.340.70">
    <property type="match status" value="1"/>
</dbReference>
<dbReference type="InterPro" id="IPR036397">
    <property type="entry name" value="RNaseH_sf"/>
</dbReference>
<gene>
    <name evidence="2" type="ORF">MGAL_10B092769</name>
</gene>
<dbReference type="InterPro" id="IPR043502">
    <property type="entry name" value="DNA/RNA_pol_sf"/>
</dbReference>
<dbReference type="Proteomes" id="UP000596742">
    <property type="component" value="Unassembled WGS sequence"/>
</dbReference>
<dbReference type="PANTHER" id="PTHR37984">
    <property type="entry name" value="PROTEIN CBG26694"/>
    <property type="match status" value="1"/>
</dbReference>
<dbReference type="Gene3D" id="3.10.10.10">
    <property type="entry name" value="HIV Type 1 Reverse Transcriptase, subunit A, domain 1"/>
    <property type="match status" value="1"/>
</dbReference>
<reference evidence="2" key="1">
    <citation type="submission" date="2018-11" db="EMBL/GenBank/DDBJ databases">
        <authorList>
            <person name="Alioto T."/>
            <person name="Alioto T."/>
        </authorList>
    </citation>
    <scope>NUCLEOTIDE SEQUENCE</scope>
</reference>
<dbReference type="InterPro" id="IPR041588">
    <property type="entry name" value="Integrase_H2C2"/>
</dbReference>
<dbReference type="InterPro" id="IPR050951">
    <property type="entry name" value="Retrovirus_Pol_polyprotein"/>
</dbReference>
<dbReference type="OrthoDB" id="5832112at2759"/>
<evidence type="ECO:0000313" key="2">
    <source>
        <dbReference type="EMBL" id="VDI57567.1"/>
    </source>
</evidence>
<dbReference type="AlphaFoldDB" id="A0A8B6G234"/>
<evidence type="ECO:0000259" key="1">
    <source>
        <dbReference type="PROSITE" id="PS50994"/>
    </source>
</evidence>
<dbReference type="GO" id="GO:0015074">
    <property type="term" value="P:DNA integration"/>
    <property type="evidence" value="ECO:0007669"/>
    <property type="project" value="InterPro"/>
</dbReference>
<sequence>MDFLVTHDCDVLLSQNKLKIKGEIIQCYHYASSAKSCYRVAIQETVDVPPNSEMIVSGESDEPIFRGLAGLIEPNEKFMEKNGLLVARSIVHPEMYNIPLRIINLNKEPCTLYKGTIIATCNKVDEEDIQTSEFVNSVAGGQTIVNKGRQLPDYLHEVFESNQANLDKDQKEKFRDLLIEYSDIFSKSSEDIGLTDLVEHTINTGNHPPVRQRPRRIPLARMKDAEAEIQKMVKQDIIEPSTSPWNSNIVLVKNLKIVRVCTRSKDYGCSQNEKDDPVKEINFENVSESQLSDDVISIIIQWKIDEVKPIWADVSHMSPEVKFYWSRLNSLILVNGILYRKWESYNGKHYDLHIVLPANFKRFVLNQVHNTVTGGHLGVRKTLSKIKQRYFWYKMRQDVKFWCTKCDICASKKAPCKKPKAPMKQYLVGAPWERMAIDILGPLPISVNNNRYLMVVQDYFSKWTEAIPIPDTEAVTVAKKFVERIVTIFGVPLSIHSDQGSNFESNVFKEMCIILGIHKTRTTPFRPKSDGMVEKSNSTIETMLSAFVSKHQRDWDEYIYLLMLAYRSSEHESLGTSPCSMLFGREVNLPVDLILGRPETEKSPLYLKTVYAYELSQKLEVIHKFARNKLKLSSDRMKRNYDVGTKMQTFDAGDPVWLHNPRRVKGLCPKLQNNWEGPYIIVNKLNDVIYRIQKDQKPNLRWCTKTG</sequence>
<dbReference type="Pfam" id="PF00665">
    <property type="entry name" value="rve"/>
    <property type="match status" value="1"/>
</dbReference>
<name>A0A8B6G234_MYTGA</name>
<dbReference type="GO" id="GO:0003676">
    <property type="term" value="F:nucleic acid binding"/>
    <property type="evidence" value="ECO:0007669"/>
    <property type="project" value="InterPro"/>
</dbReference>
<dbReference type="InterPro" id="IPR012337">
    <property type="entry name" value="RNaseH-like_sf"/>
</dbReference>
<keyword evidence="3" id="KW-1185">Reference proteome</keyword>
<dbReference type="SUPFAM" id="SSF51283">
    <property type="entry name" value="dUTPase-like"/>
    <property type="match status" value="1"/>
</dbReference>
<accession>A0A8B6G234</accession>
<evidence type="ECO:0000313" key="3">
    <source>
        <dbReference type="Proteomes" id="UP000596742"/>
    </source>
</evidence>
<comment type="caution">
    <text evidence="2">The sequence shown here is derived from an EMBL/GenBank/DDBJ whole genome shotgun (WGS) entry which is preliminary data.</text>
</comment>
<dbReference type="PROSITE" id="PS50994">
    <property type="entry name" value="INTEGRASE"/>
    <property type="match status" value="1"/>
</dbReference>
<dbReference type="Pfam" id="PF17921">
    <property type="entry name" value="Integrase_H2C2"/>
    <property type="match status" value="1"/>
</dbReference>
<dbReference type="FunFam" id="1.10.340.70:FF:000001">
    <property type="entry name" value="Retrovirus-related Pol polyprotein from transposon gypsy-like Protein"/>
    <property type="match status" value="1"/>
</dbReference>
<protein>
    <recommendedName>
        <fullName evidence="1">Integrase catalytic domain-containing protein</fullName>
    </recommendedName>
</protein>
<organism evidence="2 3">
    <name type="scientific">Mytilus galloprovincialis</name>
    <name type="common">Mediterranean mussel</name>
    <dbReference type="NCBI Taxonomy" id="29158"/>
    <lineage>
        <taxon>Eukaryota</taxon>
        <taxon>Metazoa</taxon>
        <taxon>Spiralia</taxon>
        <taxon>Lophotrochozoa</taxon>
        <taxon>Mollusca</taxon>
        <taxon>Bivalvia</taxon>
        <taxon>Autobranchia</taxon>
        <taxon>Pteriomorphia</taxon>
        <taxon>Mytilida</taxon>
        <taxon>Mytiloidea</taxon>
        <taxon>Mytilidae</taxon>
        <taxon>Mytilinae</taxon>
        <taxon>Mytilus</taxon>
    </lineage>
</organism>
<dbReference type="InterPro" id="IPR001584">
    <property type="entry name" value="Integrase_cat-core"/>
</dbReference>
<dbReference type="SUPFAM" id="SSF53098">
    <property type="entry name" value="Ribonuclease H-like"/>
    <property type="match status" value="1"/>
</dbReference>
<dbReference type="FunFam" id="3.30.420.10:FF:000032">
    <property type="entry name" value="Retrovirus-related Pol polyprotein from transposon 297-like Protein"/>
    <property type="match status" value="1"/>
</dbReference>
<dbReference type="PANTHER" id="PTHR37984:SF15">
    <property type="entry name" value="INTEGRASE CATALYTIC DOMAIN-CONTAINING PROTEIN"/>
    <property type="match status" value="1"/>
</dbReference>
<feature type="domain" description="Integrase catalytic" evidence="1">
    <location>
        <begin position="427"/>
        <end position="586"/>
    </location>
</feature>
<dbReference type="EMBL" id="UYJE01007752">
    <property type="protein sequence ID" value="VDI57567.1"/>
    <property type="molecule type" value="Genomic_DNA"/>
</dbReference>
<proteinExistence type="predicted"/>
<dbReference type="SUPFAM" id="SSF56672">
    <property type="entry name" value="DNA/RNA polymerases"/>
    <property type="match status" value="1"/>
</dbReference>
<dbReference type="InterPro" id="IPR036157">
    <property type="entry name" value="dUTPase-like_sf"/>
</dbReference>